<feature type="domain" description="Bro-N" evidence="1">
    <location>
        <begin position="28"/>
        <end position="127"/>
    </location>
</feature>
<dbReference type="SMART" id="SM01040">
    <property type="entry name" value="Bro-N"/>
    <property type="match status" value="1"/>
</dbReference>
<dbReference type="AlphaFoldDB" id="A0AAU8EYY9"/>
<dbReference type="EMBL" id="CP123058">
    <property type="protein sequence ID" value="XCH17235.1"/>
    <property type="molecule type" value="Genomic_DNA"/>
</dbReference>
<organism evidence="2">
    <name type="scientific">Bacillus cereus group sp. MS39</name>
    <dbReference type="NCBI Taxonomy" id="3041344"/>
    <lineage>
        <taxon>Bacteria</taxon>
        <taxon>Bacillati</taxon>
        <taxon>Bacillota</taxon>
        <taxon>Bacilli</taxon>
        <taxon>Bacillales</taxon>
        <taxon>Bacillaceae</taxon>
        <taxon>Bacillus</taxon>
        <taxon>Bacillus cereus group</taxon>
    </lineage>
</organism>
<reference evidence="2" key="1">
    <citation type="submission" date="2023-04" db="EMBL/GenBank/DDBJ databases">
        <title>Bacillus cereus group whole genome sequencing.</title>
        <authorList>
            <person name="Kang M."/>
            <person name="Kim H.J."/>
        </authorList>
    </citation>
    <scope>NUCLEOTIDE SEQUENCE</scope>
    <source>
        <strain evidence="2">MS39</strain>
    </source>
</reference>
<dbReference type="RefSeq" id="WP_353706341.1">
    <property type="nucleotide sequence ID" value="NZ_CP123058.1"/>
</dbReference>
<name>A0AAU8EYY9_9BACI</name>
<proteinExistence type="predicted"/>
<dbReference type="InterPro" id="IPR003497">
    <property type="entry name" value="BRO_N_domain"/>
</dbReference>
<evidence type="ECO:0000259" key="1">
    <source>
        <dbReference type="PROSITE" id="PS51750"/>
    </source>
</evidence>
<dbReference type="Pfam" id="PF02498">
    <property type="entry name" value="Bro-N"/>
    <property type="match status" value="1"/>
</dbReference>
<gene>
    <name evidence="2" type="ORF">QEP67_17350</name>
</gene>
<protein>
    <submittedName>
        <fullName evidence="2">Bro-N domain-containing protein</fullName>
    </submittedName>
</protein>
<accession>A0AAU8EYY9</accession>
<dbReference type="PROSITE" id="PS51750">
    <property type="entry name" value="BRO_N"/>
    <property type="match status" value="1"/>
</dbReference>
<sequence length="136" mass="15483">MSGGYYYIYEAINEVLILTSNLTVGHQQEVLGQGFKVYGTVEEPLFLAKDVAEWIGHTNLTVMMRMVEEEDKVLNNVSTLGGEQISTFITEDGIYEVLMTSRKPIAKQWKKEVELPEEGSSFVRSLQIYLVSYFET</sequence>
<evidence type="ECO:0000313" key="2">
    <source>
        <dbReference type="EMBL" id="XCH17235.1"/>
    </source>
</evidence>